<keyword evidence="1" id="KW-1133">Transmembrane helix</keyword>
<keyword evidence="1" id="KW-0472">Membrane</keyword>
<gene>
    <name evidence="2" type="ORF">DN757_06070</name>
</gene>
<accession>A0A2W6NN22</accession>
<organism evidence="2 3">
    <name type="scientific">Paenibacillus silvae</name>
    <dbReference type="NCBI Taxonomy" id="1325358"/>
    <lineage>
        <taxon>Bacteria</taxon>
        <taxon>Bacillati</taxon>
        <taxon>Bacillota</taxon>
        <taxon>Bacilli</taxon>
        <taxon>Bacillales</taxon>
        <taxon>Paenibacillaceae</taxon>
        <taxon>Paenibacillus</taxon>
    </lineage>
</organism>
<reference evidence="2 3" key="1">
    <citation type="submission" date="2018-06" db="EMBL/GenBank/DDBJ databases">
        <title>Isolation of heavy metals resistant Paenibacillus silvae NC2 from Gold-Copper mine in ZiJin, China.</title>
        <authorList>
            <person name="Xu J."/>
            <person name="Mazhar H.S."/>
            <person name="Rensing C."/>
        </authorList>
    </citation>
    <scope>NUCLEOTIDE SEQUENCE [LARGE SCALE GENOMIC DNA]</scope>
    <source>
        <strain evidence="2 3">NC2</strain>
    </source>
</reference>
<name>A0A2W6NN22_9BACL</name>
<evidence type="ECO:0000313" key="2">
    <source>
        <dbReference type="EMBL" id="PZT56608.1"/>
    </source>
</evidence>
<comment type="caution">
    <text evidence="2">The sequence shown here is derived from an EMBL/GenBank/DDBJ whole genome shotgun (WGS) entry which is preliminary data.</text>
</comment>
<dbReference type="EMBL" id="QKWW01000017">
    <property type="protein sequence ID" value="PZT56608.1"/>
    <property type="molecule type" value="Genomic_DNA"/>
</dbReference>
<sequence>MNSGQELNEVKDRLNQLEHKVDELTSHLQQQHGSPGRRIFTGFGITIVVIILLLIVIGILQFVNVG</sequence>
<evidence type="ECO:0000256" key="1">
    <source>
        <dbReference type="SAM" id="Phobius"/>
    </source>
</evidence>
<dbReference type="Proteomes" id="UP000249204">
    <property type="component" value="Unassembled WGS sequence"/>
</dbReference>
<dbReference type="RefSeq" id="WP_111269381.1">
    <property type="nucleotide sequence ID" value="NZ_QKWW01000017.1"/>
</dbReference>
<feature type="transmembrane region" description="Helical" evidence="1">
    <location>
        <begin position="39"/>
        <end position="63"/>
    </location>
</feature>
<proteinExistence type="predicted"/>
<dbReference type="AlphaFoldDB" id="A0A2W6NN22"/>
<evidence type="ECO:0000313" key="3">
    <source>
        <dbReference type="Proteomes" id="UP000249204"/>
    </source>
</evidence>
<protein>
    <submittedName>
        <fullName evidence="2">Uncharacterized protein</fullName>
    </submittedName>
</protein>
<keyword evidence="1" id="KW-0812">Transmembrane</keyword>